<reference evidence="4" key="3">
    <citation type="submission" date="2025-08" db="UniProtKB">
        <authorList>
            <consortium name="Ensembl"/>
        </authorList>
    </citation>
    <scope>IDENTIFICATION</scope>
</reference>
<dbReference type="GO" id="GO:0051607">
    <property type="term" value="P:defense response to virus"/>
    <property type="evidence" value="ECO:0007669"/>
    <property type="project" value="TreeGrafter"/>
</dbReference>
<feature type="signal peptide" evidence="2">
    <location>
        <begin position="1"/>
        <end position="16"/>
    </location>
</feature>
<dbReference type="GO" id="GO:0001913">
    <property type="term" value="P:T cell mediated cytotoxicity"/>
    <property type="evidence" value="ECO:0007669"/>
    <property type="project" value="TreeGrafter"/>
</dbReference>
<dbReference type="GO" id="GO:0001771">
    <property type="term" value="P:immunological synapse formation"/>
    <property type="evidence" value="ECO:0007669"/>
    <property type="project" value="TreeGrafter"/>
</dbReference>
<evidence type="ECO:0000256" key="2">
    <source>
        <dbReference type="SAM" id="SignalP"/>
    </source>
</evidence>
<dbReference type="GO" id="GO:0016020">
    <property type="term" value="C:membrane"/>
    <property type="evidence" value="ECO:0007669"/>
    <property type="project" value="TreeGrafter"/>
</dbReference>
<dbReference type="STRING" id="8010.ENSELUP00000005840"/>
<organism evidence="4 5">
    <name type="scientific">Esox lucius</name>
    <name type="common">Northern pike</name>
    <dbReference type="NCBI Taxonomy" id="8010"/>
    <lineage>
        <taxon>Eukaryota</taxon>
        <taxon>Metazoa</taxon>
        <taxon>Chordata</taxon>
        <taxon>Craniata</taxon>
        <taxon>Vertebrata</taxon>
        <taxon>Euteleostomi</taxon>
        <taxon>Actinopterygii</taxon>
        <taxon>Neopterygii</taxon>
        <taxon>Teleostei</taxon>
        <taxon>Protacanthopterygii</taxon>
        <taxon>Esociformes</taxon>
        <taxon>Esocidae</taxon>
        <taxon>Esox</taxon>
    </lineage>
</organism>
<name>A0A3P8ZM95_ESOLU</name>
<dbReference type="SMART" id="SM00239">
    <property type="entry name" value="C2"/>
    <property type="match status" value="1"/>
</dbReference>
<dbReference type="InterPro" id="IPR052784">
    <property type="entry name" value="Perforin-1_pore-forming"/>
</dbReference>
<dbReference type="SUPFAM" id="SSF49562">
    <property type="entry name" value="C2 domain (Calcium/lipid-binding domain, CaLB)"/>
    <property type="match status" value="1"/>
</dbReference>
<dbReference type="InParanoid" id="A0A3P8ZM95"/>
<dbReference type="PROSITE" id="PS50004">
    <property type="entry name" value="C2"/>
    <property type="match status" value="1"/>
</dbReference>
<protein>
    <recommendedName>
        <fullName evidence="3">C2 domain-containing protein</fullName>
    </recommendedName>
</protein>
<dbReference type="Pfam" id="PF00168">
    <property type="entry name" value="C2"/>
    <property type="match status" value="1"/>
</dbReference>
<dbReference type="InterPro" id="IPR000008">
    <property type="entry name" value="C2_dom"/>
</dbReference>
<dbReference type="Ensembl" id="ENSELUT00000009973.3">
    <property type="protein sequence ID" value="ENSELUP00000029780.1"/>
    <property type="gene ID" value="ENSELUG00000006825.3"/>
</dbReference>
<reference evidence="4" key="2">
    <citation type="submission" date="2020-02" db="EMBL/GenBank/DDBJ databases">
        <title>Esox lucius (northern pike) genome, fEsoLuc1, primary haplotype.</title>
        <authorList>
            <person name="Myers G."/>
            <person name="Karagic N."/>
            <person name="Meyer A."/>
            <person name="Pippel M."/>
            <person name="Reichard M."/>
            <person name="Winkler S."/>
            <person name="Tracey A."/>
            <person name="Sims Y."/>
            <person name="Howe K."/>
            <person name="Rhie A."/>
            <person name="Formenti G."/>
            <person name="Durbin R."/>
            <person name="Fedrigo O."/>
            <person name="Jarvis E.D."/>
        </authorList>
    </citation>
    <scope>NUCLEOTIDE SEQUENCE [LARGE SCALE GENOMIC DNA]</scope>
</reference>
<keyword evidence="5" id="KW-1185">Reference proteome</keyword>
<dbReference type="InterPro" id="IPR035892">
    <property type="entry name" value="C2_domain_sf"/>
</dbReference>
<dbReference type="Gene3D" id="2.60.40.150">
    <property type="entry name" value="C2 domain"/>
    <property type="match status" value="1"/>
</dbReference>
<feature type="chain" id="PRO_5030079195" description="C2 domain-containing protein" evidence="2">
    <location>
        <begin position="17"/>
        <end position="150"/>
    </location>
</feature>
<dbReference type="PANTHER" id="PTHR46096">
    <property type="entry name" value="PERFORIN-1"/>
    <property type="match status" value="1"/>
</dbReference>
<dbReference type="Bgee" id="ENSELUG00000006825">
    <property type="expression patterns" value="Expressed in liver and 6 other cell types or tissues"/>
</dbReference>
<reference evidence="5" key="1">
    <citation type="journal article" date="2014" name="PLoS ONE">
        <title>The genome and linkage map of the northern pike (Esox lucius): conserved synteny revealed between the salmonid sister group and the Neoteleostei.</title>
        <authorList>
            <person name="Rondeau E.B."/>
            <person name="Minkley D.R."/>
            <person name="Leong J.S."/>
            <person name="Messmer A.M."/>
            <person name="Jantzen J.R."/>
            <person name="von Schalburg K.R."/>
            <person name="Lemon C."/>
            <person name="Bird N.H."/>
            <person name="Koop B.F."/>
        </authorList>
    </citation>
    <scope>NUCLEOTIDE SEQUENCE</scope>
</reference>
<sequence>MASSLLWCLLVTCVLSVVRIYGEERMVLKVLNLRASNLNNGMFQTPDGYVKVFLGPRYGGKTEVRNDQHDPWWKEEFGFFNALENDLLKLEVYDSDFVIDDLLGSCERSIKNGTFQHECFLKKGGTLHYTYTLGPIQQNLEDFENLEALE</sequence>
<keyword evidence="1 2" id="KW-0732">Signal</keyword>
<evidence type="ECO:0000259" key="3">
    <source>
        <dbReference type="PROSITE" id="PS50004"/>
    </source>
</evidence>
<reference evidence="4" key="4">
    <citation type="submission" date="2025-09" db="UniProtKB">
        <authorList>
            <consortium name="Ensembl"/>
        </authorList>
    </citation>
    <scope>IDENTIFICATION</scope>
</reference>
<dbReference type="OMA" id="THEYECF"/>
<dbReference type="AlphaFoldDB" id="A0A3P8ZM95"/>
<dbReference type="GeneTree" id="ENSGT00390000012710"/>
<accession>A0A3P8ZM95</accession>
<dbReference type="Proteomes" id="UP000265140">
    <property type="component" value="Chromosome 13"/>
</dbReference>
<evidence type="ECO:0000313" key="5">
    <source>
        <dbReference type="Proteomes" id="UP000265140"/>
    </source>
</evidence>
<evidence type="ECO:0000256" key="1">
    <source>
        <dbReference type="ARBA" id="ARBA00022729"/>
    </source>
</evidence>
<dbReference type="PANTHER" id="PTHR46096:SF3">
    <property type="entry name" value="PERFORIN-1"/>
    <property type="match status" value="1"/>
</dbReference>
<proteinExistence type="predicted"/>
<evidence type="ECO:0000313" key="4">
    <source>
        <dbReference type="Ensembl" id="ENSELUP00000029780.1"/>
    </source>
</evidence>
<feature type="domain" description="C2" evidence="3">
    <location>
        <begin position="7"/>
        <end position="123"/>
    </location>
</feature>
<dbReference type="GO" id="GO:0022829">
    <property type="term" value="F:wide pore channel activity"/>
    <property type="evidence" value="ECO:0007669"/>
    <property type="project" value="TreeGrafter"/>
</dbReference>